<organism evidence="1 2">
    <name type="scientific">Streptomyces carminius</name>
    <dbReference type="NCBI Taxonomy" id="2665496"/>
    <lineage>
        <taxon>Bacteria</taxon>
        <taxon>Bacillati</taxon>
        <taxon>Actinomycetota</taxon>
        <taxon>Actinomycetes</taxon>
        <taxon>Kitasatosporales</taxon>
        <taxon>Streptomycetaceae</taxon>
        <taxon>Streptomyces</taxon>
    </lineage>
</organism>
<proteinExistence type="predicted"/>
<comment type="caution">
    <text evidence="1">The sequence shown here is derived from an EMBL/GenBank/DDBJ whole genome shotgun (WGS) entry which is preliminary data.</text>
</comment>
<keyword evidence="2" id="KW-1185">Reference proteome</keyword>
<reference evidence="1 2" key="1">
    <citation type="submission" date="2017-11" db="EMBL/GenBank/DDBJ databases">
        <title>Streptomyces carmine sp. nov., a novel actinomycete isolated from Sophora alopecuroides in Xinjiang, China.</title>
        <authorList>
            <person name="Wang Y."/>
            <person name="Luo X."/>
            <person name="Wan C."/>
            <person name="Zhang L."/>
        </authorList>
    </citation>
    <scope>NUCLEOTIDE SEQUENCE [LARGE SCALE GENOMIC DNA]</scope>
    <source>
        <strain evidence="1 2">TRM SA0054</strain>
    </source>
</reference>
<protein>
    <submittedName>
        <fullName evidence="1">Uncharacterized protein</fullName>
    </submittedName>
</protein>
<dbReference type="RefSeq" id="WP_100201455.1">
    <property type="nucleotide sequence ID" value="NZ_PGGW01000020.1"/>
</dbReference>
<gene>
    <name evidence="1" type="ORF">CUT44_07820</name>
</gene>
<accession>A0A2M8M280</accession>
<name>A0A2M8M280_9ACTN</name>
<dbReference type="EMBL" id="PGGW01000020">
    <property type="protein sequence ID" value="PJE98305.1"/>
    <property type="molecule type" value="Genomic_DNA"/>
</dbReference>
<evidence type="ECO:0000313" key="2">
    <source>
        <dbReference type="Proteomes" id="UP000230407"/>
    </source>
</evidence>
<dbReference type="AlphaFoldDB" id="A0A2M8M280"/>
<sequence>MSTAFSADTIGLRHSVEEMRRLPGMARTLVTDFLDREGRYTEWPGWTDDYALKVRPAYERDNQRCVDFGDALHDALDALVSATLANLDAIEKARNDSLDTIADHSWRTAGASGDDGESGRR</sequence>
<evidence type="ECO:0000313" key="1">
    <source>
        <dbReference type="EMBL" id="PJE98305.1"/>
    </source>
</evidence>
<dbReference type="Proteomes" id="UP000230407">
    <property type="component" value="Unassembled WGS sequence"/>
</dbReference>